<dbReference type="Proteomes" id="UP000782241">
    <property type="component" value="Unassembled WGS sequence"/>
</dbReference>
<name>A0A9P7KQ94_9HYPO</name>
<dbReference type="AlphaFoldDB" id="A0A9P7KQ94"/>
<keyword evidence="2" id="KW-1185">Reference proteome</keyword>
<protein>
    <submittedName>
        <fullName evidence="1">Uncharacterized protein</fullName>
    </submittedName>
</protein>
<sequence>MAVSEIARVAVKPGINIINPETPDGRILASILGGATTLVGGPRKVFWGLEVLNPSMLWILFDWESVEQQQDFKLSAPDALKEFSKICLYSEFITNINLSPSSDVLCGPITELMMIHVSKNLSQSEKEEASEKIIHITSECFGNSQHINKLAHGWIVQKNVPGQRLIVDAGGVFMVFIGWAGYMKQKTFHETPDYQETVRAIRTLKGIIGFQSQSVNFSSKRSEEQGQ</sequence>
<gene>
    <name evidence="1" type="ORF">KAF25_010388</name>
</gene>
<evidence type="ECO:0000313" key="1">
    <source>
        <dbReference type="EMBL" id="KAG5656835.1"/>
    </source>
</evidence>
<reference evidence="1" key="1">
    <citation type="submission" date="2021-04" db="EMBL/GenBank/DDBJ databases">
        <title>Draft genome of Fusarium avenaceum strain F156N33, isolated from an atmospheric sample in Virginia.</title>
        <authorList>
            <person name="Yang S."/>
            <person name="Vinatzer B.A."/>
            <person name="Coleman J."/>
        </authorList>
    </citation>
    <scope>NUCLEOTIDE SEQUENCE</scope>
    <source>
        <strain evidence="1">F156N33</strain>
    </source>
</reference>
<organism evidence="1 2">
    <name type="scientific">Fusarium avenaceum</name>
    <dbReference type="NCBI Taxonomy" id="40199"/>
    <lineage>
        <taxon>Eukaryota</taxon>
        <taxon>Fungi</taxon>
        <taxon>Dikarya</taxon>
        <taxon>Ascomycota</taxon>
        <taxon>Pezizomycotina</taxon>
        <taxon>Sordariomycetes</taxon>
        <taxon>Hypocreomycetidae</taxon>
        <taxon>Hypocreales</taxon>
        <taxon>Nectriaceae</taxon>
        <taxon>Fusarium</taxon>
        <taxon>Fusarium tricinctum species complex</taxon>
    </lineage>
</organism>
<accession>A0A9P7KQ94</accession>
<proteinExistence type="predicted"/>
<dbReference type="EMBL" id="JAGPUO010000020">
    <property type="protein sequence ID" value="KAG5656835.1"/>
    <property type="molecule type" value="Genomic_DNA"/>
</dbReference>
<evidence type="ECO:0000313" key="2">
    <source>
        <dbReference type="Proteomes" id="UP000782241"/>
    </source>
</evidence>
<comment type="caution">
    <text evidence="1">The sequence shown here is derived from an EMBL/GenBank/DDBJ whole genome shotgun (WGS) entry which is preliminary data.</text>
</comment>